<sequence length="651" mass="74970">MKLNFYFTLIFSLLILNVNAQSASDDVLFTVGDEPVYASEFLRVYNKNLDLVQDESQKDVDTYLELFTNYKLKLKEANTLGLNTKPSYLRELSNYKKQLAKNYMTDTKVTDALVEEAYERISYDINASHILVKVDENASPQDTLNAYNGIIKLRERALKEGFEKVREEVHNGQTIYGEKLGYFSGFKMVYKFENIAFNTNVGDISQPFRTQFGYHIVNVIDKRKSRGERTVAHIMVVEKPNDSLAEKSEVRIQEIYKKLNQGEDFESLAKQFSDDKNSAPKGGKLAPFSGGQISVQEFEDVAFGLENIGDVSKPFKTNFGWHIVKLYGKKPISEFEAIKPELIEKVKRDGRSKLIDEALTKKLKKRYNITDTQPALSYFESIFTDDYFKKTWKLPSDFTAEKPLIKIGKKQLSFGDFGNYLLKTQRTQTQKGSYKSVISDKYESFLSENVIAYHEDNLEDENEDFAHIVNEYRDGLLLFELMETTIWNVAKTDSINIQEYFNKNKDKYVLPKRIDAVIASSPKQKTLKKVSELLEKKMNLEQIKALVNSNDKIEVIFTSGIFDSNHQALPKDFNFVKGISKIYNHNDTFVLVQVKDVLPVSPKSFEEAKGLVISDYQTFKEENWVKELSEKYKVEINQEALKKVKAQINNP</sequence>
<feature type="domain" description="PpiC" evidence="3">
    <location>
        <begin position="122"/>
        <end position="221"/>
    </location>
</feature>
<keyword evidence="1" id="KW-0697">Rotamase</keyword>
<keyword evidence="1 4" id="KW-0413">Isomerase</keyword>
<keyword evidence="2" id="KW-0732">Signal</keyword>
<feature type="signal peptide" evidence="2">
    <location>
        <begin position="1"/>
        <end position="20"/>
    </location>
</feature>
<evidence type="ECO:0000256" key="2">
    <source>
        <dbReference type="SAM" id="SignalP"/>
    </source>
</evidence>
<dbReference type="SUPFAM" id="SSF109998">
    <property type="entry name" value="Triger factor/SurA peptide-binding domain-like"/>
    <property type="match status" value="1"/>
</dbReference>
<evidence type="ECO:0000313" key="4">
    <source>
        <dbReference type="EMBL" id="MCF7561660.1"/>
    </source>
</evidence>
<dbReference type="PROSITE" id="PS50198">
    <property type="entry name" value="PPIC_PPIASE_2"/>
    <property type="match status" value="2"/>
</dbReference>
<evidence type="ECO:0000313" key="5">
    <source>
        <dbReference type="Proteomes" id="UP001200022"/>
    </source>
</evidence>
<dbReference type="EC" id="5.2.1.8" evidence="4"/>
<dbReference type="Pfam" id="PF00639">
    <property type="entry name" value="Rotamase"/>
    <property type="match status" value="2"/>
</dbReference>
<dbReference type="Pfam" id="PF13145">
    <property type="entry name" value="Rotamase_2"/>
    <property type="match status" value="1"/>
</dbReference>
<dbReference type="SUPFAM" id="SSF54534">
    <property type="entry name" value="FKBP-like"/>
    <property type="match status" value="2"/>
</dbReference>
<evidence type="ECO:0000259" key="3">
    <source>
        <dbReference type="PROSITE" id="PS50198"/>
    </source>
</evidence>
<dbReference type="Gene3D" id="3.10.50.40">
    <property type="match status" value="3"/>
</dbReference>
<dbReference type="PANTHER" id="PTHR47245:SF2">
    <property type="entry name" value="PEPTIDYL-PROLYL CIS-TRANS ISOMERASE HP_0175-RELATED"/>
    <property type="match status" value="1"/>
</dbReference>
<dbReference type="RefSeq" id="WP_237232394.1">
    <property type="nucleotide sequence ID" value="NZ_JAKKDV010000007.1"/>
</dbReference>
<dbReference type="InterPro" id="IPR027304">
    <property type="entry name" value="Trigger_fact/SurA_dom_sf"/>
</dbReference>
<comment type="caution">
    <text evidence="4">The sequence shown here is derived from an EMBL/GenBank/DDBJ whole genome shotgun (WGS) entry which is preliminary data.</text>
</comment>
<dbReference type="InterPro" id="IPR050245">
    <property type="entry name" value="PrsA_foldase"/>
</dbReference>
<keyword evidence="5" id="KW-1185">Reference proteome</keyword>
<dbReference type="InterPro" id="IPR000297">
    <property type="entry name" value="PPIase_PpiC"/>
</dbReference>
<dbReference type="Gene3D" id="1.10.4030.10">
    <property type="entry name" value="Porin chaperone SurA, peptide-binding domain"/>
    <property type="match status" value="1"/>
</dbReference>
<dbReference type="GO" id="GO:0003755">
    <property type="term" value="F:peptidyl-prolyl cis-trans isomerase activity"/>
    <property type="evidence" value="ECO:0007669"/>
    <property type="project" value="UniProtKB-EC"/>
</dbReference>
<proteinExistence type="predicted"/>
<accession>A0ABS9IM51</accession>
<dbReference type="EMBL" id="JAKKDV010000007">
    <property type="protein sequence ID" value="MCF7561660.1"/>
    <property type="molecule type" value="Genomic_DNA"/>
</dbReference>
<feature type="chain" id="PRO_5046623675" evidence="2">
    <location>
        <begin position="21"/>
        <end position="651"/>
    </location>
</feature>
<protein>
    <submittedName>
        <fullName evidence="4">Peptidylprolyl isomerase</fullName>
        <ecNumber evidence="4">5.2.1.8</ecNumber>
    </submittedName>
</protein>
<dbReference type="InterPro" id="IPR046357">
    <property type="entry name" value="PPIase_dom_sf"/>
</dbReference>
<dbReference type="Proteomes" id="UP001200022">
    <property type="component" value="Unassembled WGS sequence"/>
</dbReference>
<dbReference type="PANTHER" id="PTHR47245">
    <property type="entry name" value="PEPTIDYLPROLYL ISOMERASE"/>
    <property type="match status" value="1"/>
</dbReference>
<feature type="domain" description="PpiC" evidence="3">
    <location>
        <begin position="226"/>
        <end position="328"/>
    </location>
</feature>
<reference evidence="4 5" key="1">
    <citation type="submission" date="2022-01" db="EMBL/GenBank/DDBJ databases">
        <title>Draft genome sequence of Sabulilitoribacter multivorans KCTC 32326.</title>
        <authorList>
            <person name="Oh J.-S."/>
        </authorList>
    </citation>
    <scope>NUCLEOTIDE SEQUENCE [LARGE SCALE GENOMIC DNA]</scope>
    <source>
        <strain evidence="4 5">M-M16</strain>
    </source>
</reference>
<organism evidence="4 5">
    <name type="scientific">Flaviramulus multivorans</name>
    <dbReference type="NCBI Taxonomy" id="1304750"/>
    <lineage>
        <taxon>Bacteria</taxon>
        <taxon>Pseudomonadati</taxon>
        <taxon>Bacteroidota</taxon>
        <taxon>Flavobacteriia</taxon>
        <taxon>Flavobacteriales</taxon>
        <taxon>Flavobacteriaceae</taxon>
        <taxon>Flaviramulus</taxon>
    </lineage>
</organism>
<name>A0ABS9IM51_9FLAO</name>
<evidence type="ECO:0000256" key="1">
    <source>
        <dbReference type="PROSITE-ProRule" id="PRU00278"/>
    </source>
</evidence>
<gene>
    <name evidence="4" type="ORF">L3X39_13515</name>
</gene>